<name>A0A0P6Q2Y0_COCIT</name>
<organism evidence="1 2">
    <name type="scientific">Coccidioides immitis H538.4</name>
    <dbReference type="NCBI Taxonomy" id="396776"/>
    <lineage>
        <taxon>Eukaryota</taxon>
        <taxon>Fungi</taxon>
        <taxon>Dikarya</taxon>
        <taxon>Ascomycota</taxon>
        <taxon>Pezizomycotina</taxon>
        <taxon>Eurotiomycetes</taxon>
        <taxon>Eurotiomycetidae</taxon>
        <taxon>Onygenales</taxon>
        <taxon>Onygenaceae</taxon>
        <taxon>Coccidioides</taxon>
    </lineage>
</organism>
<evidence type="ECO:0000313" key="2">
    <source>
        <dbReference type="Proteomes" id="UP000054563"/>
    </source>
</evidence>
<dbReference type="EMBL" id="AASO01004119">
    <property type="protein sequence ID" value="KMU82176.1"/>
    <property type="molecule type" value="Genomic_DNA"/>
</dbReference>
<sequence>MPVICVASLECLDVAWPPRSNLLSLDEVLYHPRGAVGTLFAGFCGQQNFHGSVEQSLDGLREYIHTPYGVLRGKYARLGDHRAVNENEGRGGYLIQPAGKATFSSLQDQIQFVPRASRGQPPVDPLALTPGHP</sequence>
<dbReference type="Proteomes" id="UP000054563">
    <property type="component" value="Unassembled WGS sequence"/>
</dbReference>
<protein>
    <submittedName>
        <fullName evidence="1">Uncharacterized protein</fullName>
    </submittedName>
</protein>
<comment type="caution">
    <text evidence="1">The sequence shown here is derived from an EMBL/GenBank/DDBJ whole genome shotgun (WGS) entry which is preliminary data.</text>
</comment>
<accession>A0A0P6Q2Y0</accession>
<reference evidence="1 2" key="1">
    <citation type="journal article" date="2010" name="Genome Res.">
        <title>Population genomic sequencing of Coccidioides fungi reveals recent hybridization and transposon control.</title>
        <authorList>
            <person name="Neafsey D.E."/>
            <person name="Barker B.M."/>
            <person name="Sharpton T.J."/>
            <person name="Stajich J.E."/>
            <person name="Park D.J."/>
            <person name="Whiston E."/>
            <person name="Hung C.-Y."/>
            <person name="McMahan C."/>
            <person name="White J."/>
            <person name="Sykes S."/>
            <person name="Heiman D."/>
            <person name="Young S."/>
            <person name="Zeng Q."/>
            <person name="Abouelleil A."/>
            <person name="Aftuck L."/>
            <person name="Bessette D."/>
            <person name="Brown A."/>
            <person name="FitzGerald M."/>
            <person name="Lui A."/>
            <person name="Macdonald J.P."/>
            <person name="Priest M."/>
            <person name="Orbach M.J."/>
            <person name="Galgiani J.N."/>
            <person name="Kirkland T.N."/>
            <person name="Cole G.T."/>
            <person name="Birren B.W."/>
            <person name="Henn M.R."/>
            <person name="Taylor J.W."/>
            <person name="Rounsley S.D."/>
        </authorList>
    </citation>
    <scope>NUCLEOTIDE SEQUENCE [LARGE SCALE GENOMIC DNA]</scope>
    <source>
        <strain evidence="1 2">H538.4</strain>
    </source>
</reference>
<proteinExistence type="predicted"/>
<evidence type="ECO:0000313" key="1">
    <source>
        <dbReference type="EMBL" id="KMU82176.1"/>
    </source>
</evidence>
<dbReference type="AlphaFoldDB" id="A0A0P6Q2Y0"/>
<gene>
    <name evidence="1" type="ORF">CIHG_10570</name>
</gene>
<dbReference type="VEuPathDB" id="FungiDB:CIHG_10570"/>